<evidence type="ECO:0000256" key="15">
    <source>
        <dbReference type="SAM" id="Phobius"/>
    </source>
</evidence>
<keyword evidence="11 15" id="KW-0472">Membrane</keyword>
<dbReference type="CDD" id="cd00780">
    <property type="entry name" value="NTF2"/>
    <property type="match status" value="1"/>
</dbReference>
<comment type="caution">
    <text evidence="19">The sequence shown here is derived from an EMBL/GenBank/DDBJ whole genome shotgun (WGS) entry which is preliminary data.</text>
</comment>
<evidence type="ECO:0000256" key="6">
    <source>
        <dbReference type="ARBA" id="ARBA00022490"/>
    </source>
</evidence>
<evidence type="ECO:0000313" key="20">
    <source>
        <dbReference type="Proteomes" id="UP000298416"/>
    </source>
</evidence>
<keyword evidence="10 15" id="KW-1133">Transmembrane helix</keyword>
<accession>A0A8X8W370</accession>
<dbReference type="PANTHER" id="PTHR12692:SF0">
    <property type="entry name" value="GH11935P"/>
    <property type="match status" value="1"/>
</dbReference>
<keyword evidence="7 15" id="KW-0812">Transmembrane</keyword>
<comment type="similarity">
    <text evidence="5">Belongs to the OST3/OST6 family.</text>
</comment>
<dbReference type="GO" id="GO:0005635">
    <property type="term" value="C:nuclear envelope"/>
    <property type="evidence" value="ECO:0007669"/>
    <property type="project" value="UniProtKB-SubCell"/>
</dbReference>
<evidence type="ECO:0000313" key="19">
    <source>
        <dbReference type="EMBL" id="KAG6386911.1"/>
    </source>
</evidence>
<dbReference type="PANTHER" id="PTHR12692">
    <property type="entry name" value="DOLICHYL-DIPHOSPHOOLIGOSACCHARIDE--PROTEIN GLYCOSYLTRANSFERASE-RELATED"/>
    <property type="match status" value="1"/>
</dbReference>
<dbReference type="Gene3D" id="3.10.450.50">
    <property type="match status" value="1"/>
</dbReference>
<evidence type="ECO:0000256" key="4">
    <source>
        <dbReference type="ARBA" id="ARBA00004496"/>
    </source>
</evidence>
<evidence type="ECO:0000256" key="2">
    <source>
        <dbReference type="ARBA" id="ARBA00004259"/>
    </source>
</evidence>
<dbReference type="InterPro" id="IPR021149">
    <property type="entry name" value="OligosaccharylTrfase_OST3/OST6"/>
</dbReference>
<feature type="chain" id="PRO_5036446502" evidence="16">
    <location>
        <begin position="26"/>
        <end position="639"/>
    </location>
</feature>
<feature type="domain" description="CRIB" evidence="17">
    <location>
        <begin position="565"/>
        <end position="578"/>
    </location>
</feature>
<dbReference type="SMART" id="SM00285">
    <property type="entry name" value="PBD"/>
    <property type="match status" value="1"/>
</dbReference>
<dbReference type="GO" id="GO:0018279">
    <property type="term" value="P:protein N-linked glycosylation via asparagine"/>
    <property type="evidence" value="ECO:0007669"/>
    <property type="project" value="TreeGrafter"/>
</dbReference>
<dbReference type="Pfam" id="PF00786">
    <property type="entry name" value="PBD"/>
    <property type="match status" value="1"/>
</dbReference>
<evidence type="ECO:0000256" key="10">
    <source>
        <dbReference type="ARBA" id="ARBA00022989"/>
    </source>
</evidence>
<dbReference type="PROSITE" id="PS50177">
    <property type="entry name" value="NTF2_DOMAIN"/>
    <property type="match status" value="1"/>
</dbReference>
<comment type="subcellular location">
    <subcellularLocation>
        <location evidence="4">Cytoplasm</location>
    </subcellularLocation>
    <subcellularLocation>
        <location evidence="3">Endoplasmic reticulum membrane</location>
        <topology evidence="3">Multi-pass membrane protein</topology>
    </subcellularLocation>
    <subcellularLocation>
        <location evidence="2">Nucleus envelope</location>
    </subcellularLocation>
</comment>
<feature type="domain" description="NTF2" evidence="18">
    <location>
        <begin position="398"/>
        <end position="520"/>
    </location>
</feature>
<evidence type="ECO:0000259" key="17">
    <source>
        <dbReference type="PROSITE" id="PS50108"/>
    </source>
</evidence>
<evidence type="ECO:0000259" key="18">
    <source>
        <dbReference type="PROSITE" id="PS50177"/>
    </source>
</evidence>
<organism evidence="19">
    <name type="scientific">Salvia splendens</name>
    <name type="common">Scarlet sage</name>
    <dbReference type="NCBI Taxonomy" id="180675"/>
    <lineage>
        <taxon>Eukaryota</taxon>
        <taxon>Viridiplantae</taxon>
        <taxon>Streptophyta</taxon>
        <taxon>Embryophyta</taxon>
        <taxon>Tracheophyta</taxon>
        <taxon>Spermatophyta</taxon>
        <taxon>Magnoliopsida</taxon>
        <taxon>eudicotyledons</taxon>
        <taxon>Gunneridae</taxon>
        <taxon>Pentapetalae</taxon>
        <taxon>asterids</taxon>
        <taxon>lamiids</taxon>
        <taxon>Lamiales</taxon>
        <taxon>Lamiaceae</taxon>
        <taxon>Nepetoideae</taxon>
        <taxon>Mentheae</taxon>
        <taxon>Salviinae</taxon>
        <taxon>Salvia</taxon>
        <taxon>Salvia subgen. Calosphace</taxon>
        <taxon>core Calosphace</taxon>
    </lineage>
</organism>
<dbReference type="Gene3D" id="3.40.30.10">
    <property type="entry name" value="Glutaredoxin"/>
    <property type="match status" value="1"/>
</dbReference>
<evidence type="ECO:0000256" key="5">
    <source>
        <dbReference type="ARBA" id="ARBA00009561"/>
    </source>
</evidence>
<sequence>MAISPTTFAIAALLLITHLTSPAASLSSDPVVAELSALQSQSPTGVIRLSDSLLRRILSLPSPRPFHALIFFDAHHLHSKPELSLPTLKSEFALVSASFQSNNPNHKSKLFFFEVEFQESQSSFAQFGVNSLPHILLIPPTASDVKTESIQMDGADYSRLADSMAEFIESRAQLTVGQINRPPVVSRKQIAFIIAVILLMTPFFLKKLIAGNTIFHDKNVWMAGAVFVYFFSVSGAMFNIIRKMPMVIADRQDPSKLVFFYQGSGMQLGAEGFSIGFLYTIVGLLLAFVTHVLVRVKNKTAQRAVMLFALFVSFWAVKKVIYLDNWKTGYSIHAYIPSSWHVSMLNEISYLEEQNSLSQFEVIAAARFPIDINHNYPFLLLAHLVANSWDMEEQAELVGLAFMEHYYHLFDHDWAALVLLYNPTSMLTFEGQRIQGADHISAKINQLPFDQCRQAISTVDCQPSAVAGGVVVFVSGSLQLQGEEHSLRFSQVANVSPDSDGRRWLFRAERYAKEESFLTYWWCFVLHCASYPTISEMGTKMKGIYKGFKYGITQMFAVKEPEMEIGGPTDVKHVAHIGMDGSSGNAPSWMNEYKTENDLATTSIGNSASGSGSTGMSPWSSRGNSDQRLVYHEQSLAIP</sequence>
<feature type="region of interest" description="Disordered" evidence="14">
    <location>
        <begin position="601"/>
        <end position="628"/>
    </location>
</feature>
<reference evidence="19" key="1">
    <citation type="submission" date="2018-01" db="EMBL/GenBank/DDBJ databases">
        <authorList>
            <person name="Mao J.F."/>
        </authorList>
    </citation>
    <scope>NUCLEOTIDE SEQUENCE</scope>
    <source>
        <strain evidence="19">Huo1</strain>
        <tissue evidence="19">Leaf</tissue>
    </source>
</reference>
<gene>
    <name evidence="19" type="ORF">SASPL_152090</name>
</gene>
<feature type="transmembrane region" description="Helical" evidence="15">
    <location>
        <begin position="190"/>
        <end position="209"/>
    </location>
</feature>
<proteinExistence type="inferred from homology"/>
<dbReference type="Proteomes" id="UP000298416">
    <property type="component" value="Unassembled WGS sequence"/>
</dbReference>
<dbReference type="PROSITE" id="PS50108">
    <property type="entry name" value="CRIB"/>
    <property type="match status" value="1"/>
</dbReference>
<evidence type="ECO:0000256" key="1">
    <source>
        <dbReference type="ARBA" id="ARBA00002791"/>
    </source>
</evidence>
<dbReference type="InterPro" id="IPR000095">
    <property type="entry name" value="CRIB_dom"/>
</dbReference>
<comment type="function">
    <text evidence="12">Facilitates protein transport into the nucleus. Interacts with various nucleoporins and with Ran-GDP. Could be part of a multicomponent system of cytosolic factors that assemble at the pore complex during nuclear import.</text>
</comment>
<keyword evidence="9" id="KW-0256">Endoplasmic reticulum</keyword>
<keyword evidence="20" id="KW-1185">Reference proteome</keyword>
<protein>
    <submittedName>
        <fullName evidence="19">Uncharacterized protein</fullName>
    </submittedName>
</protein>
<feature type="transmembrane region" description="Helical" evidence="15">
    <location>
        <begin position="305"/>
        <end position="323"/>
    </location>
</feature>
<dbReference type="InterPro" id="IPR002075">
    <property type="entry name" value="NTF2_dom"/>
</dbReference>
<evidence type="ECO:0000256" key="7">
    <source>
        <dbReference type="ARBA" id="ARBA00022692"/>
    </source>
</evidence>
<dbReference type="InterPro" id="IPR032710">
    <property type="entry name" value="NTF2-like_dom_sf"/>
</dbReference>
<dbReference type="GO" id="GO:0008250">
    <property type="term" value="C:oligosaccharyltransferase complex"/>
    <property type="evidence" value="ECO:0007669"/>
    <property type="project" value="TreeGrafter"/>
</dbReference>
<reference evidence="19" key="2">
    <citation type="submission" date="2020-08" db="EMBL/GenBank/DDBJ databases">
        <title>Plant Genome Project.</title>
        <authorList>
            <person name="Zhang R.-G."/>
        </authorList>
    </citation>
    <scope>NUCLEOTIDE SEQUENCE</scope>
    <source>
        <strain evidence="19">Huo1</strain>
        <tissue evidence="19">Leaf</tissue>
    </source>
</reference>
<feature type="compositionally biased region" description="Polar residues" evidence="14">
    <location>
        <begin position="601"/>
        <end position="627"/>
    </location>
</feature>
<evidence type="ECO:0000256" key="12">
    <source>
        <dbReference type="ARBA" id="ARBA00058161"/>
    </source>
</evidence>
<feature type="transmembrane region" description="Helical" evidence="15">
    <location>
        <begin position="221"/>
        <end position="241"/>
    </location>
</feature>
<evidence type="ECO:0000256" key="9">
    <source>
        <dbReference type="ARBA" id="ARBA00022824"/>
    </source>
</evidence>
<dbReference type="Pfam" id="PF04756">
    <property type="entry name" value="OST3_OST6"/>
    <property type="match status" value="1"/>
</dbReference>
<feature type="transmembrane region" description="Helical" evidence="15">
    <location>
        <begin position="273"/>
        <end position="293"/>
    </location>
</feature>
<keyword evidence="6" id="KW-0963">Cytoplasm</keyword>
<dbReference type="FunFam" id="3.10.450.50:FF:000005">
    <property type="entry name" value="Nuclear transport factor 2"/>
    <property type="match status" value="1"/>
</dbReference>
<evidence type="ECO:0000256" key="16">
    <source>
        <dbReference type="SAM" id="SignalP"/>
    </source>
</evidence>
<dbReference type="Pfam" id="PF02136">
    <property type="entry name" value="NTF2"/>
    <property type="match status" value="1"/>
</dbReference>
<dbReference type="SUPFAM" id="SSF54427">
    <property type="entry name" value="NTF2-like"/>
    <property type="match status" value="1"/>
</dbReference>
<evidence type="ECO:0000256" key="13">
    <source>
        <dbReference type="ARBA" id="ARBA00062736"/>
    </source>
</evidence>
<comment type="subunit">
    <text evidence="13">Interacts with RAN1.</text>
</comment>
<evidence type="ECO:0000256" key="3">
    <source>
        <dbReference type="ARBA" id="ARBA00004477"/>
    </source>
</evidence>
<dbReference type="GO" id="GO:0006606">
    <property type="term" value="P:protein import into nucleus"/>
    <property type="evidence" value="ECO:0007669"/>
    <property type="project" value="UniProtKB-ARBA"/>
</dbReference>
<keyword evidence="8 16" id="KW-0732">Signal</keyword>
<dbReference type="InterPro" id="IPR018222">
    <property type="entry name" value="Nuclear_transport_factor_2_euk"/>
</dbReference>
<evidence type="ECO:0000256" key="11">
    <source>
        <dbReference type="ARBA" id="ARBA00023136"/>
    </source>
</evidence>
<evidence type="ECO:0000256" key="8">
    <source>
        <dbReference type="ARBA" id="ARBA00022729"/>
    </source>
</evidence>
<feature type="signal peptide" evidence="16">
    <location>
        <begin position="1"/>
        <end position="25"/>
    </location>
</feature>
<dbReference type="EMBL" id="PNBA02000021">
    <property type="protein sequence ID" value="KAG6386911.1"/>
    <property type="molecule type" value="Genomic_DNA"/>
</dbReference>
<dbReference type="CDD" id="cd00132">
    <property type="entry name" value="CRIB"/>
    <property type="match status" value="1"/>
</dbReference>
<dbReference type="AlphaFoldDB" id="A0A8X8W370"/>
<evidence type="ECO:0000256" key="14">
    <source>
        <dbReference type="SAM" id="MobiDB-lite"/>
    </source>
</evidence>
<comment type="function">
    <text evidence="1">Subunit of the oligosaccharyl transferase (OST) complex that catalyzes the initial transfer of a defined glycan (Glc(3)Man(9)GlcNAc(2) in eukaryotes) from the lipid carrier dolichol-pyrophosphate to an asparagine residue within an Asn-X-Ser/Thr consensus motif in nascent polypeptide chains, the first step in protein N-glycosylation. N-glycosylation occurs cotranslationally and the complex associates with the Sec61 complex at the channel-forming translocon complex that mediates protein translocation across the endoplasmic reticulum (ER). All subunits are required for a maximal enzyme activity.</text>
</comment>
<name>A0A8X8W370_SALSN</name>